<reference evidence="1 2" key="1">
    <citation type="journal article" date="2022" name="Plant J.">
        <title>Chromosome-level genome of Camellia lanceoleosa provides a valuable resource for understanding genome evolution and self-incompatibility.</title>
        <authorList>
            <person name="Gong W."/>
            <person name="Xiao S."/>
            <person name="Wang L."/>
            <person name="Liao Z."/>
            <person name="Chang Y."/>
            <person name="Mo W."/>
            <person name="Hu G."/>
            <person name="Li W."/>
            <person name="Zhao G."/>
            <person name="Zhu H."/>
            <person name="Hu X."/>
            <person name="Ji K."/>
            <person name="Xiang X."/>
            <person name="Song Q."/>
            <person name="Yuan D."/>
            <person name="Jin S."/>
            <person name="Zhang L."/>
        </authorList>
    </citation>
    <scope>NUCLEOTIDE SEQUENCE [LARGE SCALE GENOMIC DNA]</scope>
    <source>
        <strain evidence="1">SQ_2022a</strain>
    </source>
</reference>
<accession>A0ACC0FRY3</accession>
<dbReference type="Proteomes" id="UP001060215">
    <property type="component" value="Chromosome 13"/>
</dbReference>
<name>A0ACC0FRY3_9ERIC</name>
<protein>
    <submittedName>
        <fullName evidence="1">Uncharacterized protein</fullName>
    </submittedName>
</protein>
<evidence type="ECO:0000313" key="1">
    <source>
        <dbReference type="EMBL" id="KAI7991542.1"/>
    </source>
</evidence>
<organism evidence="1 2">
    <name type="scientific">Camellia lanceoleosa</name>
    <dbReference type="NCBI Taxonomy" id="1840588"/>
    <lineage>
        <taxon>Eukaryota</taxon>
        <taxon>Viridiplantae</taxon>
        <taxon>Streptophyta</taxon>
        <taxon>Embryophyta</taxon>
        <taxon>Tracheophyta</taxon>
        <taxon>Spermatophyta</taxon>
        <taxon>Magnoliopsida</taxon>
        <taxon>eudicotyledons</taxon>
        <taxon>Gunneridae</taxon>
        <taxon>Pentapetalae</taxon>
        <taxon>asterids</taxon>
        <taxon>Ericales</taxon>
        <taxon>Theaceae</taxon>
        <taxon>Camellia</taxon>
    </lineage>
</organism>
<gene>
    <name evidence="1" type="ORF">LOK49_LG12G01489</name>
</gene>
<dbReference type="EMBL" id="CM045770">
    <property type="protein sequence ID" value="KAI7991542.1"/>
    <property type="molecule type" value="Genomic_DNA"/>
</dbReference>
<comment type="caution">
    <text evidence="1">The sequence shown here is derived from an EMBL/GenBank/DDBJ whole genome shotgun (WGS) entry which is preliminary data.</text>
</comment>
<keyword evidence="2" id="KW-1185">Reference proteome</keyword>
<sequence>MAIDEARVSVLPENLGLGQDELVGFSKEGRSSSNPNNVNMGGEDIVEIEGGEEAVIDRFKDLPNSLVGARARNLVTDVARQDEGQVDYGVQEVLVSGILSEIEIAASIEVNDVILGAAAIVFSTCFELWPVSMVWLAAEVLLILKMDEAIVKNVGSNMIGGYNIIYVWVSMLGLLAVAFYV</sequence>
<evidence type="ECO:0000313" key="2">
    <source>
        <dbReference type="Proteomes" id="UP001060215"/>
    </source>
</evidence>
<proteinExistence type="predicted"/>